<evidence type="ECO:0000256" key="3">
    <source>
        <dbReference type="ARBA" id="ARBA00023163"/>
    </source>
</evidence>
<dbReference type="EMBL" id="FNUT01000006">
    <property type="protein sequence ID" value="SEG28962.1"/>
    <property type="molecule type" value="Genomic_DNA"/>
</dbReference>
<name>A0A1H5YYM0_9SPHI</name>
<dbReference type="PANTHER" id="PTHR47893">
    <property type="entry name" value="REGULATORY PROTEIN PCHR"/>
    <property type="match status" value="1"/>
</dbReference>
<dbReference type="PROSITE" id="PS01124">
    <property type="entry name" value="HTH_ARAC_FAMILY_2"/>
    <property type="match status" value="1"/>
</dbReference>
<dbReference type="PANTHER" id="PTHR47893:SF1">
    <property type="entry name" value="REGULATORY PROTEIN PCHR"/>
    <property type="match status" value="1"/>
</dbReference>
<protein>
    <submittedName>
        <fullName evidence="5">AraC-type DNA-binding protein</fullName>
    </submittedName>
</protein>
<keyword evidence="1" id="KW-0805">Transcription regulation</keyword>
<reference evidence="6" key="1">
    <citation type="submission" date="2016-10" db="EMBL/GenBank/DDBJ databases">
        <authorList>
            <person name="Varghese N."/>
            <person name="Submissions S."/>
        </authorList>
    </citation>
    <scope>NUCLEOTIDE SEQUENCE [LARGE SCALE GENOMIC DNA]</scope>
    <source>
        <strain evidence="6">DSM 22361</strain>
    </source>
</reference>
<dbReference type="InterPro" id="IPR053142">
    <property type="entry name" value="PchR_regulatory_protein"/>
</dbReference>
<dbReference type="PRINTS" id="PR00032">
    <property type="entry name" value="HTHARAC"/>
</dbReference>
<keyword evidence="6" id="KW-1185">Reference proteome</keyword>
<keyword evidence="2 5" id="KW-0238">DNA-binding</keyword>
<dbReference type="Gene3D" id="1.10.10.60">
    <property type="entry name" value="Homeodomain-like"/>
    <property type="match status" value="1"/>
</dbReference>
<dbReference type="InterPro" id="IPR009057">
    <property type="entry name" value="Homeodomain-like_sf"/>
</dbReference>
<dbReference type="InterPro" id="IPR018062">
    <property type="entry name" value="HTH_AraC-typ_CS"/>
</dbReference>
<dbReference type="SUPFAM" id="SSF46689">
    <property type="entry name" value="Homeodomain-like"/>
    <property type="match status" value="2"/>
</dbReference>
<evidence type="ECO:0000313" key="5">
    <source>
        <dbReference type="EMBL" id="SEG28962.1"/>
    </source>
</evidence>
<dbReference type="PROSITE" id="PS00041">
    <property type="entry name" value="HTH_ARAC_FAMILY_1"/>
    <property type="match status" value="1"/>
</dbReference>
<dbReference type="InterPro" id="IPR020449">
    <property type="entry name" value="Tscrpt_reg_AraC-type_HTH"/>
</dbReference>
<organism evidence="5 6">
    <name type="scientific">Sphingobacterium lactis</name>
    <dbReference type="NCBI Taxonomy" id="797291"/>
    <lineage>
        <taxon>Bacteria</taxon>
        <taxon>Pseudomonadati</taxon>
        <taxon>Bacteroidota</taxon>
        <taxon>Sphingobacteriia</taxon>
        <taxon>Sphingobacteriales</taxon>
        <taxon>Sphingobacteriaceae</taxon>
        <taxon>Sphingobacterium</taxon>
    </lineage>
</organism>
<gene>
    <name evidence="5" type="ORF">SAMN05421877_106174</name>
</gene>
<feature type="domain" description="HTH araC/xylS-type" evidence="4">
    <location>
        <begin position="234"/>
        <end position="331"/>
    </location>
</feature>
<accession>A0A1H5YYM0</accession>
<dbReference type="Proteomes" id="UP000236731">
    <property type="component" value="Unassembled WGS sequence"/>
</dbReference>
<evidence type="ECO:0000256" key="2">
    <source>
        <dbReference type="ARBA" id="ARBA00023125"/>
    </source>
</evidence>
<sequence length="331" mass="38326">MRIELKDEKYQDYHVTLDLNKDFALIGNDLLNKNEHSFARHDIHFEEKCLHIEGIYIYFCRKTYLEDRNIKVSSSGPYIQVHFEVDNGTTHYKPNSASEIEILTGPGEYTFFHVPRLDGTLHFPKSDRAISVEIEISEKWLKQFFGPELNLLGEFGKKIISREMAIFMNSSFPITSELSIIIHKLYHTPVVGQIQKIYLESKLLELISLIIQQSASNIKPRNNNFSKYDQAKVQKVHALISDNIRISYSIEQLAEFGGMNRTKLQALFQAIYGKTIHEYVIESRMTLALSLLTKEGKHLKMQEIANRVGYSHYNHFSVVFKKFYGISPGKI</sequence>
<dbReference type="GO" id="GO:0043565">
    <property type="term" value="F:sequence-specific DNA binding"/>
    <property type="evidence" value="ECO:0007669"/>
    <property type="project" value="InterPro"/>
</dbReference>
<dbReference type="RefSeq" id="WP_103906342.1">
    <property type="nucleotide sequence ID" value="NZ_CP049246.1"/>
</dbReference>
<dbReference type="Pfam" id="PF12833">
    <property type="entry name" value="HTH_18"/>
    <property type="match status" value="1"/>
</dbReference>
<proteinExistence type="predicted"/>
<dbReference type="GO" id="GO:0003700">
    <property type="term" value="F:DNA-binding transcription factor activity"/>
    <property type="evidence" value="ECO:0007669"/>
    <property type="project" value="InterPro"/>
</dbReference>
<dbReference type="SMART" id="SM00342">
    <property type="entry name" value="HTH_ARAC"/>
    <property type="match status" value="1"/>
</dbReference>
<evidence type="ECO:0000256" key="1">
    <source>
        <dbReference type="ARBA" id="ARBA00023015"/>
    </source>
</evidence>
<dbReference type="AlphaFoldDB" id="A0A1H5YYM0"/>
<keyword evidence="3" id="KW-0804">Transcription</keyword>
<evidence type="ECO:0000259" key="4">
    <source>
        <dbReference type="PROSITE" id="PS01124"/>
    </source>
</evidence>
<dbReference type="InterPro" id="IPR018060">
    <property type="entry name" value="HTH_AraC"/>
</dbReference>
<evidence type="ECO:0000313" key="6">
    <source>
        <dbReference type="Proteomes" id="UP000236731"/>
    </source>
</evidence>
<dbReference type="OrthoDB" id="799767at2"/>